<evidence type="ECO:0000313" key="1">
    <source>
        <dbReference type="EMBL" id="VDP87494.1"/>
    </source>
</evidence>
<dbReference type="AlphaFoldDB" id="A0A183Q7C7"/>
<evidence type="ECO:0000313" key="2">
    <source>
        <dbReference type="Proteomes" id="UP000269396"/>
    </source>
</evidence>
<name>A0A183Q7C7_9TREM</name>
<keyword evidence="2" id="KW-1185">Reference proteome</keyword>
<proteinExistence type="predicted"/>
<gene>
    <name evidence="1" type="ORF">SMTD_LOCUS22514</name>
</gene>
<dbReference type="EMBL" id="UZAL01051962">
    <property type="protein sequence ID" value="VDP87494.1"/>
    <property type="molecule type" value="Genomic_DNA"/>
</dbReference>
<protein>
    <submittedName>
        <fullName evidence="1">Uncharacterized protein</fullName>
    </submittedName>
</protein>
<dbReference type="Proteomes" id="UP000269396">
    <property type="component" value="Unassembled WGS sequence"/>
</dbReference>
<dbReference type="STRING" id="31246.A0A183Q7C7"/>
<reference evidence="1 2" key="1">
    <citation type="submission" date="2018-11" db="EMBL/GenBank/DDBJ databases">
        <authorList>
            <consortium name="Pathogen Informatics"/>
        </authorList>
    </citation>
    <scope>NUCLEOTIDE SEQUENCE [LARGE SCALE GENOMIC DNA]</scope>
    <source>
        <strain>Denwood</strain>
        <strain evidence="2">Zambia</strain>
    </source>
</reference>
<organism evidence="1 2">
    <name type="scientific">Schistosoma mattheei</name>
    <dbReference type="NCBI Taxonomy" id="31246"/>
    <lineage>
        <taxon>Eukaryota</taxon>
        <taxon>Metazoa</taxon>
        <taxon>Spiralia</taxon>
        <taxon>Lophotrochozoa</taxon>
        <taxon>Platyhelminthes</taxon>
        <taxon>Trematoda</taxon>
        <taxon>Digenea</taxon>
        <taxon>Strigeidida</taxon>
        <taxon>Schistosomatoidea</taxon>
        <taxon>Schistosomatidae</taxon>
        <taxon>Schistosoma</taxon>
    </lineage>
</organism>
<sequence>MSIKFISCSYYGNSYFHLEFNFYVTSSSCFFFVILDCRGPCTGELLIKSDYVKLQIDGLNITTLAYQGLAKLKQQIDMNKKRFISSRIQLENEILSRTKQLFRQLIEINQSYIRIFNNYQIFDQSNCDILEQINKLYNQSNLIENQLNNWINRLIKQEYGQSMNLHELLNWQEHSKQIYTNLSNIQLNETIIWLNEIEIEIQRIIQRINELIKSIINQNHIQNDLNQLNRYQELQKFLIDYQTNQIYRISNGTKLAINELDIALVSD</sequence>
<accession>A0A183Q7C7</accession>